<accession>A0A1Y2EK54</accession>
<name>A0A1Y2EK54_9PEZI</name>
<dbReference type="GeneID" id="63770124"/>
<dbReference type="InParanoid" id="A0A1Y2EK54"/>
<organism evidence="3 4">
    <name type="scientific">Pseudomassariella vexata</name>
    <dbReference type="NCBI Taxonomy" id="1141098"/>
    <lineage>
        <taxon>Eukaryota</taxon>
        <taxon>Fungi</taxon>
        <taxon>Dikarya</taxon>
        <taxon>Ascomycota</taxon>
        <taxon>Pezizomycotina</taxon>
        <taxon>Sordariomycetes</taxon>
        <taxon>Xylariomycetidae</taxon>
        <taxon>Amphisphaeriales</taxon>
        <taxon>Pseudomassariaceae</taxon>
        <taxon>Pseudomassariella</taxon>
    </lineage>
</organism>
<evidence type="ECO:0000313" key="3">
    <source>
        <dbReference type="EMBL" id="ORY71686.1"/>
    </source>
</evidence>
<dbReference type="Proteomes" id="UP000193689">
    <property type="component" value="Unassembled WGS sequence"/>
</dbReference>
<gene>
    <name evidence="3" type="ORF">BCR38DRAFT_17826</name>
</gene>
<reference evidence="3 4" key="1">
    <citation type="submission" date="2016-07" db="EMBL/GenBank/DDBJ databases">
        <title>Pervasive Adenine N6-methylation of Active Genes in Fungi.</title>
        <authorList>
            <consortium name="DOE Joint Genome Institute"/>
            <person name="Mondo S.J."/>
            <person name="Dannebaum R.O."/>
            <person name="Kuo R.C."/>
            <person name="Labutti K."/>
            <person name="Haridas S."/>
            <person name="Kuo A."/>
            <person name="Salamov A."/>
            <person name="Ahrendt S.R."/>
            <person name="Lipzen A."/>
            <person name="Sullivan W."/>
            <person name="Andreopoulos W.B."/>
            <person name="Clum A."/>
            <person name="Lindquist E."/>
            <person name="Daum C."/>
            <person name="Ramamoorthy G.K."/>
            <person name="Gryganskyi A."/>
            <person name="Culley D."/>
            <person name="Magnuson J.K."/>
            <person name="James T.Y."/>
            <person name="O'Malley M.A."/>
            <person name="Stajich J.E."/>
            <person name="Spatafora J.W."/>
            <person name="Visel A."/>
            <person name="Grigoriev I.V."/>
        </authorList>
    </citation>
    <scope>NUCLEOTIDE SEQUENCE [LARGE SCALE GENOMIC DNA]</scope>
    <source>
        <strain evidence="3 4">CBS 129021</strain>
    </source>
</reference>
<comment type="caution">
    <text evidence="3">The sequence shown here is derived from an EMBL/GenBank/DDBJ whole genome shotgun (WGS) entry which is preliminary data.</text>
</comment>
<evidence type="ECO:0000313" key="4">
    <source>
        <dbReference type="Proteomes" id="UP000193689"/>
    </source>
</evidence>
<dbReference type="Pfam" id="PF14856">
    <property type="entry name" value="Hce2"/>
    <property type="match status" value="1"/>
</dbReference>
<feature type="domain" description="Ecp2 effector protein-like" evidence="2">
    <location>
        <begin position="45"/>
        <end position="142"/>
    </location>
</feature>
<protein>
    <recommendedName>
        <fullName evidence="2">Ecp2 effector protein-like domain-containing protein</fullName>
    </recommendedName>
</protein>
<dbReference type="InterPro" id="IPR029226">
    <property type="entry name" value="Ecp2-like"/>
</dbReference>
<dbReference type="EMBL" id="MCFJ01000001">
    <property type="protein sequence ID" value="ORY71686.1"/>
    <property type="molecule type" value="Genomic_DNA"/>
</dbReference>
<proteinExistence type="predicted"/>
<evidence type="ECO:0000259" key="2">
    <source>
        <dbReference type="Pfam" id="PF14856"/>
    </source>
</evidence>
<dbReference type="OrthoDB" id="4736518at2759"/>
<feature type="signal peptide" evidence="1">
    <location>
        <begin position="1"/>
        <end position="21"/>
    </location>
</feature>
<keyword evidence="1" id="KW-0732">Signal</keyword>
<keyword evidence="4" id="KW-1185">Reference proteome</keyword>
<dbReference type="AlphaFoldDB" id="A0A1Y2EK54"/>
<dbReference type="RefSeq" id="XP_040721278.1">
    <property type="nucleotide sequence ID" value="XM_040853912.1"/>
</dbReference>
<evidence type="ECO:0000256" key="1">
    <source>
        <dbReference type="SAM" id="SignalP"/>
    </source>
</evidence>
<feature type="chain" id="PRO_5012802022" description="Ecp2 effector protein-like domain-containing protein" evidence="1">
    <location>
        <begin position="22"/>
        <end position="158"/>
    </location>
</feature>
<sequence length="158" mass="16693">MLFNTTSDSLAIAALFALALATPLAPTSKFLTAPFAPGCQPYDKCGTTTPQVVTDSSLASPNADDCLQIATWANSNNGIWDLGTGGNDEWTTLNIQGSCAVAVDNKARTNVGNVDVHDLVMDSFHLAGTRGGGMEYKGNFACQGEVTVDWWLRISEGM</sequence>